<name>A0A937X0Z2_9BACT</name>
<feature type="compositionally biased region" description="Low complexity" evidence="1">
    <location>
        <begin position="41"/>
        <end position="78"/>
    </location>
</feature>
<sequence length="403" mass="39611">MRYGRLCWTLVPVIAACAVEGIGPGTGISGRNTGKSPTPAPQNSGASASPGGSGIPVASASPIANPSGSTSPSPSGSGATTGGLDTGTSRNPTATPLASVTPVPAASVPNLGDTDGNPIAYAATTGNLAFAAPNRGYVLLAGDKLGEFPSFDPLTGPFTYQAGVTGASKVAPDGSGGVWVAGTSEVVRLSGGMLTAGTRGKVGFPAAALAADAQRVWIAGPEGQGLALQVSDGSTASVAFADKPVLLTADGNGGVLAIDSTGKARHYPAPGQTTPGTFSLGGQVAAVDIGDPGSAGLPGSLWAIVKGATPSVTHFSITAASSVDLGAGETLYSVSRSAIGKAWVLTDKALYRIETGPAGLTRSRFARSETWIPGGLAVDPGDPNKVFASDPVGKAVRRLYTGS</sequence>
<evidence type="ECO:0000313" key="2">
    <source>
        <dbReference type="EMBL" id="MBM3273923.1"/>
    </source>
</evidence>
<dbReference type="PROSITE" id="PS51257">
    <property type="entry name" value="PROKAR_LIPOPROTEIN"/>
    <property type="match status" value="1"/>
</dbReference>
<comment type="caution">
    <text evidence="2">The sequence shown here is derived from an EMBL/GenBank/DDBJ whole genome shotgun (WGS) entry which is preliminary data.</text>
</comment>
<accession>A0A937X0Z2</accession>
<evidence type="ECO:0000256" key="1">
    <source>
        <dbReference type="SAM" id="MobiDB-lite"/>
    </source>
</evidence>
<organism evidence="2 3">
    <name type="scientific">Candidatus Tanganyikabacteria bacterium</name>
    <dbReference type="NCBI Taxonomy" id="2961651"/>
    <lineage>
        <taxon>Bacteria</taxon>
        <taxon>Bacillati</taxon>
        <taxon>Candidatus Sericytochromatia</taxon>
        <taxon>Candidatus Tanganyikabacteria</taxon>
    </lineage>
</organism>
<dbReference type="Proteomes" id="UP000703893">
    <property type="component" value="Unassembled WGS sequence"/>
</dbReference>
<gene>
    <name evidence="2" type="ORF">FJZ00_02130</name>
</gene>
<reference evidence="2 3" key="1">
    <citation type="submission" date="2019-03" db="EMBL/GenBank/DDBJ databases">
        <title>Lake Tanganyika Metagenome-Assembled Genomes (MAGs).</title>
        <authorList>
            <person name="Tran P."/>
        </authorList>
    </citation>
    <scope>NUCLEOTIDE SEQUENCE [LARGE SCALE GENOMIC DNA]</scope>
    <source>
        <strain evidence="2">K_DeepCast_65m_m2_236</strain>
    </source>
</reference>
<feature type="compositionally biased region" description="Polar residues" evidence="1">
    <location>
        <begin position="86"/>
        <end position="98"/>
    </location>
</feature>
<dbReference type="EMBL" id="VGJX01000078">
    <property type="protein sequence ID" value="MBM3273923.1"/>
    <property type="molecule type" value="Genomic_DNA"/>
</dbReference>
<proteinExistence type="predicted"/>
<dbReference type="AlphaFoldDB" id="A0A937X0Z2"/>
<feature type="region of interest" description="Disordered" evidence="1">
    <location>
        <begin position="28"/>
        <end position="111"/>
    </location>
</feature>
<evidence type="ECO:0000313" key="3">
    <source>
        <dbReference type="Proteomes" id="UP000703893"/>
    </source>
</evidence>
<protein>
    <submittedName>
        <fullName evidence="2">Uncharacterized protein</fullName>
    </submittedName>
</protein>